<dbReference type="RefSeq" id="WP_174881085.1">
    <property type="nucleotide sequence ID" value="NZ_CADEPK010000302.1"/>
</dbReference>
<name>A0ABT9Z225_9BACI</name>
<evidence type="ECO:0008006" key="3">
    <source>
        <dbReference type="Google" id="ProtNLM"/>
    </source>
</evidence>
<accession>A0ABT9Z225</accession>
<dbReference type="EMBL" id="JAUSTZ010000004">
    <property type="protein sequence ID" value="MDQ0226299.1"/>
    <property type="molecule type" value="Genomic_DNA"/>
</dbReference>
<sequence>MIKSMIEKGFFKGVKQKLGYEKANEIRELYIMVLKENMGLATDKPTEFNLMYTSLILATYRVLKKYQFENWEEILRYILIERTKKKQQFFMKLYLLIDPNPFKRIVKISKEKQDKHYGNVNFTHDIVRDDEQAYHLHVKKCFYFDFFRANDALEVMPMFCTLDDIWGDVLLPHKHGVRFSRPKLLSKGDSYCFFKFDRTKKESL</sequence>
<gene>
    <name evidence="1" type="ORF">J2S02_002644</name>
</gene>
<proteinExistence type="predicted"/>
<dbReference type="Pfam" id="PF14196">
    <property type="entry name" value="ATC_hydrolase"/>
    <property type="match status" value="1"/>
</dbReference>
<evidence type="ECO:0000313" key="2">
    <source>
        <dbReference type="Proteomes" id="UP001232245"/>
    </source>
</evidence>
<evidence type="ECO:0000313" key="1">
    <source>
        <dbReference type="EMBL" id="MDQ0226299.1"/>
    </source>
</evidence>
<comment type="caution">
    <text evidence="1">The sequence shown here is derived from an EMBL/GenBank/DDBJ whole genome shotgun (WGS) entry which is preliminary data.</text>
</comment>
<protein>
    <recommendedName>
        <fullName evidence="3">L-2-amino-thiazoline-4-carboxylic acid hydrolase</fullName>
    </recommendedName>
</protein>
<keyword evidence="2" id="KW-1185">Reference proteome</keyword>
<dbReference type="Proteomes" id="UP001232245">
    <property type="component" value="Unassembled WGS sequence"/>
</dbReference>
<reference evidence="1 2" key="1">
    <citation type="submission" date="2023-07" db="EMBL/GenBank/DDBJ databases">
        <title>Genomic Encyclopedia of Type Strains, Phase IV (KMG-IV): sequencing the most valuable type-strain genomes for metagenomic binning, comparative biology and taxonomic classification.</title>
        <authorList>
            <person name="Goeker M."/>
        </authorList>
    </citation>
    <scope>NUCLEOTIDE SEQUENCE [LARGE SCALE GENOMIC DNA]</scope>
    <source>
        <strain evidence="1 2">DSM 17723</strain>
    </source>
</reference>
<organism evidence="1 2">
    <name type="scientific">Metabacillus niabensis</name>
    <dbReference type="NCBI Taxonomy" id="324854"/>
    <lineage>
        <taxon>Bacteria</taxon>
        <taxon>Bacillati</taxon>
        <taxon>Bacillota</taxon>
        <taxon>Bacilli</taxon>
        <taxon>Bacillales</taxon>
        <taxon>Bacillaceae</taxon>
        <taxon>Metabacillus</taxon>
    </lineage>
</organism>
<dbReference type="InterPro" id="IPR026002">
    <property type="entry name" value="ATC_hydrolase-like"/>
</dbReference>